<dbReference type="InterPro" id="IPR021013">
    <property type="entry name" value="ATPase_Vma12"/>
</dbReference>
<dbReference type="KEGG" id="cten:18250696"/>
<protein>
    <recommendedName>
        <fullName evidence="9">Vacuolar ATPase assembly integral membrane protein VPH2</fullName>
    </recommendedName>
</protein>
<dbReference type="Pfam" id="PF11712">
    <property type="entry name" value="Vma12"/>
    <property type="match status" value="1"/>
</dbReference>
<sequence>MTQFVLTKTLKKVLEASVPPEELVELLKNNDGYLSHKDLIRFYHKFKPTSSLLDLIKLSQIHLPNKNVVESKPKTKEYLQLMERLRLNAKETEYRKLVTARADYDTLYEDKSHEVQTPAQMNKEIKNYLTTIVNILISVASVVYAIWYWTASSWALPDSYRVLMCLFFGLLVLVAEVVVYLGYLNKIDTARTVERKKKEVKKVLKTL</sequence>
<dbReference type="eggNOG" id="ENOG502RZXR">
    <property type="taxonomic scope" value="Eukaryota"/>
</dbReference>
<evidence type="ECO:0000256" key="2">
    <source>
        <dbReference type="ARBA" id="ARBA00022692"/>
    </source>
</evidence>
<comment type="subcellular location">
    <subcellularLocation>
        <location evidence="1">Endoplasmic reticulum membrane</location>
        <topology evidence="1">Multi-pass membrane protein</topology>
    </subcellularLocation>
</comment>
<feature type="transmembrane region" description="Helical" evidence="6">
    <location>
        <begin position="128"/>
        <end position="149"/>
    </location>
</feature>
<evidence type="ECO:0000256" key="6">
    <source>
        <dbReference type="SAM" id="Phobius"/>
    </source>
</evidence>
<name>G3B2N6_CANTC</name>
<keyword evidence="3" id="KW-0256">Endoplasmic reticulum</keyword>
<evidence type="ECO:0000313" key="7">
    <source>
        <dbReference type="EMBL" id="EGV64724.1"/>
    </source>
</evidence>
<feature type="transmembrane region" description="Helical" evidence="6">
    <location>
        <begin position="161"/>
        <end position="183"/>
    </location>
</feature>
<evidence type="ECO:0000256" key="1">
    <source>
        <dbReference type="ARBA" id="ARBA00004477"/>
    </source>
</evidence>
<reference evidence="7 8" key="1">
    <citation type="journal article" date="2011" name="Proc. Natl. Acad. Sci. U.S.A.">
        <title>Comparative genomics of xylose-fermenting fungi for enhanced biofuel production.</title>
        <authorList>
            <person name="Wohlbach D.J."/>
            <person name="Kuo A."/>
            <person name="Sato T.K."/>
            <person name="Potts K.M."/>
            <person name="Salamov A.A."/>
            <person name="LaButti K.M."/>
            <person name="Sun H."/>
            <person name="Clum A."/>
            <person name="Pangilinan J.L."/>
            <person name="Lindquist E.A."/>
            <person name="Lucas S."/>
            <person name="Lapidus A."/>
            <person name="Jin M."/>
            <person name="Gunawan C."/>
            <person name="Balan V."/>
            <person name="Dale B.E."/>
            <person name="Jeffries T.W."/>
            <person name="Zinkel R."/>
            <person name="Barry K.W."/>
            <person name="Grigoriev I.V."/>
            <person name="Gasch A.P."/>
        </authorList>
    </citation>
    <scope>NUCLEOTIDE SEQUENCE [LARGE SCALE GENOMIC DNA]</scope>
    <source>
        <strain evidence="8">ATCC 10573 / BCRC 21748 / CBS 615 / JCM 9827 / NBRC 10315 / NRRL Y-1498 / VKM Y-70</strain>
    </source>
</reference>
<gene>
    <name evidence="7" type="ORF">CANTEDRAFT_97576</name>
</gene>
<accession>G3B2N6</accession>
<dbReference type="STRING" id="590646.G3B2N6"/>
<dbReference type="EMBL" id="GL996515">
    <property type="protein sequence ID" value="EGV64724.1"/>
    <property type="molecule type" value="Genomic_DNA"/>
</dbReference>
<proteinExistence type="predicted"/>
<dbReference type="GO" id="GO:0070072">
    <property type="term" value="P:vacuolar proton-transporting V-type ATPase complex assembly"/>
    <property type="evidence" value="ECO:0007669"/>
    <property type="project" value="InterPro"/>
</dbReference>
<dbReference type="GeneID" id="18250696"/>
<dbReference type="GO" id="GO:0005789">
    <property type="term" value="C:endoplasmic reticulum membrane"/>
    <property type="evidence" value="ECO:0007669"/>
    <property type="project" value="UniProtKB-SubCell"/>
</dbReference>
<keyword evidence="5 6" id="KW-0472">Membrane</keyword>
<dbReference type="Proteomes" id="UP000000707">
    <property type="component" value="Unassembled WGS sequence"/>
</dbReference>
<keyword evidence="2 6" id="KW-0812">Transmembrane</keyword>
<keyword evidence="8" id="KW-1185">Reference proteome</keyword>
<dbReference type="PANTHER" id="PTHR31394:SF1">
    <property type="entry name" value="TRANSMEMBRANE PROTEIN 199"/>
    <property type="match status" value="1"/>
</dbReference>
<evidence type="ECO:0000256" key="5">
    <source>
        <dbReference type="ARBA" id="ARBA00023136"/>
    </source>
</evidence>
<keyword evidence="4 6" id="KW-1133">Transmembrane helix</keyword>
<evidence type="ECO:0000256" key="3">
    <source>
        <dbReference type="ARBA" id="ARBA00022824"/>
    </source>
</evidence>
<evidence type="ECO:0000313" key="8">
    <source>
        <dbReference type="Proteomes" id="UP000000707"/>
    </source>
</evidence>
<dbReference type="OrthoDB" id="19981at2759"/>
<evidence type="ECO:0000256" key="4">
    <source>
        <dbReference type="ARBA" id="ARBA00022989"/>
    </source>
</evidence>
<dbReference type="AlphaFoldDB" id="G3B2N6"/>
<dbReference type="HOGENOM" id="CLU_091774_0_0_1"/>
<organism evidence="8">
    <name type="scientific">Candida tenuis (strain ATCC 10573 / BCRC 21748 / CBS 615 / JCM 9827 / NBRC 10315 / NRRL Y-1498 / VKM Y-70)</name>
    <name type="common">Yeast</name>
    <name type="synonym">Yamadazyma tenuis</name>
    <dbReference type="NCBI Taxonomy" id="590646"/>
    <lineage>
        <taxon>Eukaryota</taxon>
        <taxon>Fungi</taxon>
        <taxon>Dikarya</taxon>
        <taxon>Ascomycota</taxon>
        <taxon>Saccharomycotina</taxon>
        <taxon>Pichiomycetes</taxon>
        <taxon>Debaryomycetaceae</taxon>
        <taxon>Yamadazyma</taxon>
    </lineage>
</organism>
<dbReference type="PANTHER" id="PTHR31394">
    <property type="entry name" value="TRANSMEMBRANE PROTEIN 199"/>
    <property type="match status" value="1"/>
</dbReference>
<evidence type="ECO:0008006" key="9">
    <source>
        <dbReference type="Google" id="ProtNLM"/>
    </source>
</evidence>